<dbReference type="EMBL" id="MNUI01000047">
    <property type="protein sequence ID" value="OIN89008.1"/>
    <property type="molecule type" value="Genomic_DNA"/>
</dbReference>
<dbReference type="STRING" id="1805034.AUJ59_02750"/>
<dbReference type="CDD" id="cd06223">
    <property type="entry name" value="PRTases_typeI"/>
    <property type="match status" value="1"/>
</dbReference>
<proteinExistence type="inferred from homology"/>
<accession>A0A1J4RPN9</accession>
<dbReference type="AlphaFoldDB" id="A0A1J4RPN9"/>
<dbReference type="SUPFAM" id="SSF53271">
    <property type="entry name" value="PRTase-like"/>
    <property type="match status" value="1"/>
</dbReference>
<dbReference type="InterPro" id="IPR051910">
    <property type="entry name" value="ComF/GntX_DNA_util-trans"/>
</dbReference>
<comment type="caution">
    <text evidence="2">The sequence shown here is derived from an EMBL/GenBank/DDBJ whole genome shotgun (WGS) entry which is preliminary data.</text>
</comment>
<protein>
    <submittedName>
        <fullName evidence="2">Uncharacterized protein</fullName>
    </submittedName>
</protein>
<reference evidence="2 3" key="1">
    <citation type="journal article" date="2016" name="Environ. Microbiol.">
        <title>Genomic resolution of a cold subsurface aquifer community provides metabolic insights for novel microbes adapted to high CO concentrations.</title>
        <authorList>
            <person name="Probst A.J."/>
            <person name="Castelle C.J."/>
            <person name="Singh A."/>
            <person name="Brown C.T."/>
            <person name="Anantharaman K."/>
            <person name="Sharon I."/>
            <person name="Hug L.A."/>
            <person name="Burstein D."/>
            <person name="Emerson J.B."/>
            <person name="Thomas B.C."/>
            <person name="Banfield J.F."/>
        </authorList>
    </citation>
    <scope>NUCLEOTIDE SEQUENCE [LARGE SCALE GENOMIC DNA]</scope>
    <source>
        <strain evidence="2">CG1_02_47_37</strain>
    </source>
</reference>
<organism evidence="2 3">
    <name type="scientific">Candidatus Beckwithbacteria bacterium CG1_02_47_37</name>
    <dbReference type="NCBI Taxonomy" id="1805034"/>
    <lineage>
        <taxon>Bacteria</taxon>
        <taxon>Candidatus Beckwithiibacteriota</taxon>
    </lineage>
</organism>
<dbReference type="InterPro" id="IPR000836">
    <property type="entry name" value="PRTase_dom"/>
</dbReference>
<evidence type="ECO:0000256" key="1">
    <source>
        <dbReference type="ARBA" id="ARBA00008007"/>
    </source>
</evidence>
<dbReference type="InterPro" id="IPR029057">
    <property type="entry name" value="PRTase-like"/>
</dbReference>
<evidence type="ECO:0000313" key="3">
    <source>
        <dbReference type="Proteomes" id="UP000183144"/>
    </source>
</evidence>
<dbReference type="Proteomes" id="UP000183144">
    <property type="component" value="Unassembled WGS sequence"/>
</dbReference>
<comment type="similarity">
    <text evidence="1">Belongs to the ComF/GntX family.</text>
</comment>
<gene>
    <name evidence="2" type="ORF">AUJ59_02750</name>
</gene>
<evidence type="ECO:0000313" key="2">
    <source>
        <dbReference type="EMBL" id="OIN89008.1"/>
    </source>
</evidence>
<dbReference type="PANTHER" id="PTHR47505:SF1">
    <property type="entry name" value="DNA UTILIZATION PROTEIN YHGH"/>
    <property type="match status" value="1"/>
</dbReference>
<dbReference type="Gene3D" id="3.40.50.2020">
    <property type="match status" value="1"/>
</dbReference>
<sequence>MSFWDLIYQKKCLGCGRVGQYFCDQCLKTGEISDECFNNHLSLFCYRGLIREAIKQLKFRFLKDIEGELKQLIESGLRHKLTQPNTDLFREFLALKPVVQPLPLHWFRENRRGFNQAELIGQIISRQLRLKLIDRLERVKLTTPQSRLPREERLTNVKDIFQVKPGHLPKSILLIDDVWTTGSTMREAIKVLKEKGVREIWGLSLAR</sequence>
<name>A0A1J4RPN9_9BACT</name>
<dbReference type="PANTHER" id="PTHR47505">
    <property type="entry name" value="DNA UTILIZATION PROTEIN YHGH"/>
    <property type="match status" value="1"/>
</dbReference>